<keyword evidence="2" id="KW-0804">Transcription</keyword>
<evidence type="ECO:0000259" key="3">
    <source>
        <dbReference type="Pfam" id="PF08220"/>
    </source>
</evidence>
<protein>
    <submittedName>
        <fullName evidence="4">Fic family protein</fullName>
    </submittedName>
</protein>
<dbReference type="SUPFAM" id="SSF46785">
    <property type="entry name" value="Winged helix' DNA-binding domain"/>
    <property type="match status" value="1"/>
</dbReference>
<keyword evidence="1" id="KW-0805">Transcription regulation</keyword>
<organism evidence="4 5">
    <name type="scientific">Candidatus Roizmanbacteria bacterium GW2011_GWA2_35_19</name>
    <dbReference type="NCBI Taxonomy" id="1618478"/>
    <lineage>
        <taxon>Bacteria</taxon>
        <taxon>Candidatus Roizmaniibacteriota</taxon>
    </lineage>
</organism>
<accession>A0A0G0EB29</accession>
<reference evidence="4 5" key="1">
    <citation type="journal article" date="2015" name="Nature">
        <title>rRNA introns, odd ribosomes, and small enigmatic genomes across a large radiation of phyla.</title>
        <authorList>
            <person name="Brown C.T."/>
            <person name="Hug L.A."/>
            <person name="Thomas B.C."/>
            <person name="Sharon I."/>
            <person name="Castelle C.J."/>
            <person name="Singh A."/>
            <person name="Wilkins M.J."/>
            <person name="Williams K.H."/>
            <person name="Banfield J.F."/>
        </authorList>
    </citation>
    <scope>NUCLEOTIDE SEQUENCE [LARGE SCALE GENOMIC DNA]</scope>
</reference>
<evidence type="ECO:0000313" key="4">
    <source>
        <dbReference type="EMBL" id="KKP72450.1"/>
    </source>
</evidence>
<dbReference type="SUPFAM" id="SSF140931">
    <property type="entry name" value="Fic-like"/>
    <property type="match status" value="1"/>
</dbReference>
<dbReference type="InterPro" id="IPR001034">
    <property type="entry name" value="DeoR_HTH"/>
</dbReference>
<dbReference type="Pfam" id="PF08220">
    <property type="entry name" value="HTH_DeoR"/>
    <property type="match status" value="1"/>
</dbReference>
<dbReference type="AlphaFoldDB" id="A0A0G0EB29"/>
<sequence length="310" mass="36255">MKNFYYTKSQALNEQVAFIEELKKSLLVKPLSPKQKTKLRWTTLVNRIHYSFLAVDRSITTESVKKLFMIDGKTNLNELEAQVYRYKKALDYLYQNWLVTDRLVTPKTLIELYKIAFDGKLNVSTEALDESLKYVQVISEHPVIQAALAQIIFLNLAPFTKDNELFANLVFLLFLYKNGYDFRRIIFLEEYFFIDLKNYKNIIADCVKKQNLTEWLEYVATSLTAQLEKTIKDINMHKVETVNVNFFELNDRQKSILTLFDHPENKISNKTVMKHFKISPVTASRDLSKLTNLGLLLTIGKGRSTYYIKV</sequence>
<feature type="domain" description="HTH deoR-type" evidence="3">
    <location>
        <begin position="252"/>
        <end position="297"/>
    </location>
</feature>
<evidence type="ECO:0000256" key="1">
    <source>
        <dbReference type="ARBA" id="ARBA00023015"/>
    </source>
</evidence>
<dbReference type="EMBL" id="LBQC01000015">
    <property type="protein sequence ID" value="KKP72450.1"/>
    <property type="molecule type" value="Genomic_DNA"/>
</dbReference>
<proteinExistence type="predicted"/>
<name>A0A0G0EB29_9BACT</name>
<dbReference type="Proteomes" id="UP000034457">
    <property type="component" value="Unassembled WGS sequence"/>
</dbReference>
<evidence type="ECO:0000313" key="5">
    <source>
        <dbReference type="Proteomes" id="UP000034457"/>
    </source>
</evidence>
<dbReference type="Gene3D" id="1.10.3290.10">
    <property type="entry name" value="Fido-like domain"/>
    <property type="match status" value="1"/>
</dbReference>
<dbReference type="InterPro" id="IPR036597">
    <property type="entry name" value="Fido-like_dom_sf"/>
</dbReference>
<dbReference type="GO" id="GO:0003700">
    <property type="term" value="F:DNA-binding transcription factor activity"/>
    <property type="evidence" value="ECO:0007669"/>
    <property type="project" value="InterPro"/>
</dbReference>
<gene>
    <name evidence="4" type="ORF">UR68_C0015G0011</name>
</gene>
<dbReference type="Gene3D" id="1.10.10.10">
    <property type="entry name" value="Winged helix-like DNA-binding domain superfamily/Winged helix DNA-binding domain"/>
    <property type="match status" value="1"/>
</dbReference>
<dbReference type="STRING" id="1618478.UR68_C0015G0011"/>
<evidence type="ECO:0000256" key="2">
    <source>
        <dbReference type="ARBA" id="ARBA00023163"/>
    </source>
</evidence>
<dbReference type="InterPro" id="IPR036390">
    <property type="entry name" value="WH_DNA-bd_sf"/>
</dbReference>
<comment type="caution">
    <text evidence="4">The sequence shown here is derived from an EMBL/GenBank/DDBJ whole genome shotgun (WGS) entry which is preliminary data.</text>
</comment>
<dbReference type="InterPro" id="IPR036388">
    <property type="entry name" value="WH-like_DNA-bd_sf"/>
</dbReference>